<keyword evidence="14" id="KW-1185">Reference proteome</keyword>
<evidence type="ECO:0000256" key="5">
    <source>
        <dbReference type="ARBA" id="ARBA00022741"/>
    </source>
</evidence>
<evidence type="ECO:0000313" key="13">
    <source>
        <dbReference type="EMBL" id="CDF32764.1"/>
    </source>
</evidence>
<sequence>MPEHYEKNECIGKGSFGEVFKGKEIATGRKVALKLVDLEKADEEIDVIQREIKVMSQISNPYVVQYYSSLMKGSTLWIAMEYMAAGSLKELLDVVGPFPEESIATVLKALFKGLDYVHKGHKLHRDIKAANILLSENGDVKLADFGVAGQMTGTVRQRNTFVGSPFWMAPEVIQESLYDEKADIWSAGITGMELANGIPPYATEHPYRALFLIPKSEPPRLDGHQFSRSCKDFISLCLKKNPVERPSADQLLGHPFLRKARTSSIKELLKKKHQATSVEQTEKVILGGNSIGSSNGTFRRRGSGANSSVDAQENPRLWEFDFGSLNDSQTDGKDSEKAPQETSGNSETKQTEGNVEQVTPIPGSSDENGEQDESRKPREYVNTNGEVPAQPPIAPENEVLSQLILPVISQIRADVGTTGLYNQSLMASLGALEVAFVDAESARPGVSTALFESLLVEGLKSPSPKIRALLLKCFQANGTKKV</sequence>
<dbReference type="Pfam" id="PF00069">
    <property type="entry name" value="Pkinase"/>
    <property type="match status" value="1"/>
</dbReference>
<feature type="binding site" evidence="10">
    <location>
        <position position="34"/>
    </location>
    <ligand>
        <name>ATP</name>
        <dbReference type="ChEBI" id="CHEBI:30616"/>
    </ligand>
</feature>
<dbReference type="InterPro" id="IPR017441">
    <property type="entry name" value="Protein_kinase_ATP_BS"/>
</dbReference>
<reference evidence="14" key="1">
    <citation type="journal article" date="2013" name="Proc. Natl. Acad. Sci. U.S.A.">
        <title>Genome structure and metabolic features in the red seaweed Chondrus crispus shed light on evolution of the Archaeplastida.</title>
        <authorList>
            <person name="Collen J."/>
            <person name="Porcel B."/>
            <person name="Carre W."/>
            <person name="Ball S.G."/>
            <person name="Chaparro C."/>
            <person name="Tonon T."/>
            <person name="Barbeyron T."/>
            <person name="Michel G."/>
            <person name="Noel B."/>
            <person name="Valentin K."/>
            <person name="Elias M."/>
            <person name="Artiguenave F."/>
            <person name="Arun A."/>
            <person name="Aury J.M."/>
            <person name="Barbosa-Neto J.F."/>
            <person name="Bothwell J.H."/>
            <person name="Bouget F.Y."/>
            <person name="Brillet L."/>
            <person name="Cabello-Hurtado F."/>
            <person name="Capella-Gutierrez S."/>
            <person name="Charrier B."/>
            <person name="Cladiere L."/>
            <person name="Cock J.M."/>
            <person name="Coelho S.M."/>
            <person name="Colleoni C."/>
            <person name="Czjzek M."/>
            <person name="Da Silva C."/>
            <person name="Delage L."/>
            <person name="Denoeud F."/>
            <person name="Deschamps P."/>
            <person name="Dittami S.M."/>
            <person name="Gabaldon T."/>
            <person name="Gachon C.M."/>
            <person name="Groisillier A."/>
            <person name="Herve C."/>
            <person name="Jabbari K."/>
            <person name="Katinka M."/>
            <person name="Kloareg B."/>
            <person name="Kowalczyk N."/>
            <person name="Labadie K."/>
            <person name="Leblanc C."/>
            <person name="Lopez P.J."/>
            <person name="McLachlan D.H."/>
            <person name="Meslet-Cladiere L."/>
            <person name="Moustafa A."/>
            <person name="Nehr Z."/>
            <person name="Nyvall Collen P."/>
            <person name="Panaud O."/>
            <person name="Partensky F."/>
            <person name="Poulain J."/>
            <person name="Rensing S.A."/>
            <person name="Rousvoal S."/>
            <person name="Samson G."/>
            <person name="Symeonidi A."/>
            <person name="Weissenbach J."/>
            <person name="Zambounis A."/>
            <person name="Wincker P."/>
            <person name="Boyen C."/>
        </authorList>
    </citation>
    <scope>NUCLEOTIDE SEQUENCE [LARGE SCALE GENOMIC DNA]</scope>
    <source>
        <strain evidence="14">cv. Stackhouse</strain>
    </source>
</reference>
<protein>
    <recommendedName>
        <fullName evidence="2">non-specific serine/threonine protein kinase</fullName>
        <ecNumber evidence="2">2.7.11.1</ecNumber>
    </recommendedName>
</protein>
<evidence type="ECO:0000313" key="14">
    <source>
        <dbReference type="Proteomes" id="UP000012073"/>
    </source>
</evidence>
<keyword evidence="6 13" id="KW-0418">Kinase</keyword>
<feature type="compositionally biased region" description="Basic and acidic residues" evidence="11">
    <location>
        <begin position="330"/>
        <end position="339"/>
    </location>
</feature>
<keyword evidence="5 10" id="KW-0547">Nucleotide-binding</keyword>
<dbReference type="GO" id="GO:0004674">
    <property type="term" value="F:protein serine/threonine kinase activity"/>
    <property type="evidence" value="ECO:0007669"/>
    <property type="project" value="UniProtKB-KW"/>
</dbReference>
<dbReference type="GeneID" id="17320278"/>
<dbReference type="Gene3D" id="1.10.510.10">
    <property type="entry name" value="Transferase(Phosphotransferase) domain 1"/>
    <property type="match status" value="1"/>
</dbReference>
<dbReference type="GO" id="GO:0005524">
    <property type="term" value="F:ATP binding"/>
    <property type="evidence" value="ECO:0007669"/>
    <property type="project" value="UniProtKB-UniRule"/>
</dbReference>
<keyword evidence="7 10" id="KW-0067">ATP-binding</keyword>
<dbReference type="STRING" id="2769.R7Q418"/>
<dbReference type="OMA" id="PREYVNT"/>
<dbReference type="InterPro" id="IPR011009">
    <property type="entry name" value="Kinase-like_dom_sf"/>
</dbReference>
<evidence type="ECO:0000259" key="12">
    <source>
        <dbReference type="PROSITE" id="PS50011"/>
    </source>
</evidence>
<dbReference type="Gramene" id="CDF32764">
    <property type="protein sequence ID" value="CDF32764"/>
    <property type="gene ID" value="CHC_T00008533001"/>
</dbReference>
<dbReference type="SUPFAM" id="SSF56112">
    <property type="entry name" value="Protein kinase-like (PK-like)"/>
    <property type="match status" value="1"/>
</dbReference>
<gene>
    <name evidence="13" type="ORF">CHC_T00008533001</name>
</gene>
<comment type="catalytic activity">
    <reaction evidence="9">
        <text>L-seryl-[protein] + ATP = O-phospho-L-seryl-[protein] + ADP + H(+)</text>
        <dbReference type="Rhea" id="RHEA:17989"/>
        <dbReference type="Rhea" id="RHEA-COMP:9863"/>
        <dbReference type="Rhea" id="RHEA-COMP:11604"/>
        <dbReference type="ChEBI" id="CHEBI:15378"/>
        <dbReference type="ChEBI" id="CHEBI:29999"/>
        <dbReference type="ChEBI" id="CHEBI:30616"/>
        <dbReference type="ChEBI" id="CHEBI:83421"/>
        <dbReference type="ChEBI" id="CHEBI:456216"/>
        <dbReference type="EC" id="2.7.11.1"/>
    </reaction>
</comment>
<comment type="similarity">
    <text evidence="1">Belongs to the protein kinase superfamily. STE Ser/Thr protein kinase family. STE20 subfamily.</text>
</comment>
<feature type="domain" description="Protein kinase" evidence="12">
    <location>
        <begin position="5"/>
        <end position="257"/>
    </location>
</feature>
<dbReference type="PROSITE" id="PS50011">
    <property type="entry name" value="PROTEIN_KINASE_DOM"/>
    <property type="match status" value="1"/>
</dbReference>
<feature type="region of interest" description="Disordered" evidence="11">
    <location>
        <begin position="287"/>
        <end position="394"/>
    </location>
</feature>
<evidence type="ECO:0000256" key="8">
    <source>
        <dbReference type="ARBA" id="ARBA00047899"/>
    </source>
</evidence>
<evidence type="ECO:0000256" key="11">
    <source>
        <dbReference type="SAM" id="MobiDB-lite"/>
    </source>
</evidence>
<dbReference type="PANTHER" id="PTHR48012">
    <property type="entry name" value="STERILE20-LIKE KINASE, ISOFORM B-RELATED"/>
    <property type="match status" value="1"/>
</dbReference>
<keyword evidence="4" id="KW-0808">Transferase</keyword>
<evidence type="ECO:0000256" key="2">
    <source>
        <dbReference type="ARBA" id="ARBA00012513"/>
    </source>
</evidence>
<evidence type="ECO:0000256" key="9">
    <source>
        <dbReference type="ARBA" id="ARBA00048679"/>
    </source>
</evidence>
<organism evidence="13 14">
    <name type="scientific">Chondrus crispus</name>
    <name type="common">Carrageen Irish moss</name>
    <name type="synonym">Polymorpha crispa</name>
    <dbReference type="NCBI Taxonomy" id="2769"/>
    <lineage>
        <taxon>Eukaryota</taxon>
        <taxon>Rhodophyta</taxon>
        <taxon>Florideophyceae</taxon>
        <taxon>Rhodymeniophycidae</taxon>
        <taxon>Gigartinales</taxon>
        <taxon>Gigartinaceae</taxon>
        <taxon>Chondrus</taxon>
    </lineage>
</organism>
<dbReference type="PANTHER" id="PTHR48012:SF10">
    <property type="entry name" value="FI20177P1"/>
    <property type="match status" value="1"/>
</dbReference>
<evidence type="ECO:0000256" key="1">
    <source>
        <dbReference type="ARBA" id="ARBA00008874"/>
    </source>
</evidence>
<dbReference type="InterPro" id="IPR000719">
    <property type="entry name" value="Prot_kinase_dom"/>
</dbReference>
<dbReference type="KEGG" id="ccp:CHC_T00008533001"/>
<evidence type="ECO:0000256" key="7">
    <source>
        <dbReference type="ARBA" id="ARBA00022840"/>
    </source>
</evidence>
<dbReference type="RefSeq" id="XP_005712565.1">
    <property type="nucleotide sequence ID" value="XM_005712508.1"/>
</dbReference>
<dbReference type="PhylomeDB" id="R7Q418"/>
<dbReference type="GO" id="GO:0005737">
    <property type="term" value="C:cytoplasm"/>
    <property type="evidence" value="ECO:0007669"/>
    <property type="project" value="TreeGrafter"/>
</dbReference>
<proteinExistence type="inferred from homology"/>
<dbReference type="AlphaFoldDB" id="R7Q418"/>
<dbReference type="OrthoDB" id="248923at2759"/>
<accession>R7Q418</accession>
<dbReference type="InterPro" id="IPR050629">
    <property type="entry name" value="STE20/SPS1-PAK"/>
</dbReference>
<dbReference type="EC" id="2.7.11.1" evidence="2"/>
<comment type="catalytic activity">
    <reaction evidence="8">
        <text>L-threonyl-[protein] + ATP = O-phospho-L-threonyl-[protein] + ADP + H(+)</text>
        <dbReference type="Rhea" id="RHEA:46608"/>
        <dbReference type="Rhea" id="RHEA-COMP:11060"/>
        <dbReference type="Rhea" id="RHEA-COMP:11605"/>
        <dbReference type="ChEBI" id="CHEBI:15378"/>
        <dbReference type="ChEBI" id="CHEBI:30013"/>
        <dbReference type="ChEBI" id="CHEBI:30616"/>
        <dbReference type="ChEBI" id="CHEBI:61977"/>
        <dbReference type="ChEBI" id="CHEBI:456216"/>
        <dbReference type="EC" id="2.7.11.1"/>
    </reaction>
</comment>
<evidence type="ECO:0000256" key="3">
    <source>
        <dbReference type="ARBA" id="ARBA00022527"/>
    </source>
</evidence>
<evidence type="ECO:0000256" key="6">
    <source>
        <dbReference type="ARBA" id="ARBA00022777"/>
    </source>
</evidence>
<dbReference type="PROSITE" id="PS00107">
    <property type="entry name" value="PROTEIN_KINASE_ATP"/>
    <property type="match status" value="1"/>
</dbReference>
<dbReference type="SMART" id="SM00220">
    <property type="entry name" value="S_TKc"/>
    <property type="match status" value="1"/>
</dbReference>
<feature type="compositionally biased region" description="Low complexity" evidence="11">
    <location>
        <begin position="287"/>
        <end position="296"/>
    </location>
</feature>
<keyword evidence="3 13" id="KW-0723">Serine/threonine-protein kinase</keyword>
<evidence type="ECO:0000256" key="10">
    <source>
        <dbReference type="PROSITE-ProRule" id="PRU10141"/>
    </source>
</evidence>
<dbReference type="EMBL" id="HG001579">
    <property type="protein sequence ID" value="CDF32764.1"/>
    <property type="molecule type" value="Genomic_DNA"/>
</dbReference>
<dbReference type="FunFam" id="1.10.510.10:FF:000499">
    <property type="entry name" value="Serine/threonine-protein kinase KIC1"/>
    <property type="match status" value="1"/>
</dbReference>
<dbReference type="Proteomes" id="UP000012073">
    <property type="component" value="Unassembled WGS sequence"/>
</dbReference>
<name>R7Q418_CHOCR</name>
<feature type="compositionally biased region" description="Polar residues" evidence="11">
    <location>
        <begin position="340"/>
        <end position="357"/>
    </location>
</feature>
<evidence type="ECO:0000256" key="4">
    <source>
        <dbReference type="ARBA" id="ARBA00022679"/>
    </source>
</evidence>